<reference evidence="2" key="1">
    <citation type="submission" date="2018-01" db="EMBL/GenBank/DDBJ databases">
        <title>An insight into the sialome of Amazonian anophelines.</title>
        <authorList>
            <person name="Ribeiro J.M."/>
            <person name="Scarpassa V."/>
            <person name="Calvo E."/>
        </authorList>
    </citation>
    <scope>NUCLEOTIDE SEQUENCE</scope>
    <source>
        <tissue evidence="2">Salivary glands</tissue>
    </source>
</reference>
<dbReference type="AlphaFoldDB" id="A0A2M4C9V1"/>
<organism evidence="2">
    <name type="scientific">Anopheles marajoara</name>
    <dbReference type="NCBI Taxonomy" id="58244"/>
    <lineage>
        <taxon>Eukaryota</taxon>
        <taxon>Metazoa</taxon>
        <taxon>Ecdysozoa</taxon>
        <taxon>Arthropoda</taxon>
        <taxon>Hexapoda</taxon>
        <taxon>Insecta</taxon>
        <taxon>Pterygota</taxon>
        <taxon>Neoptera</taxon>
        <taxon>Endopterygota</taxon>
        <taxon>Diptera</taxon>
        <taxon>Nematocera</taxon>
        <taxon>Culicoidea</taxon>
        <taxon>Culicidae</taxon>
        <taxon>Anophelinae</taxon>
        <taxon>Anopheles</taxon>
    </lineage>
</organism>
<protein>
    <submittedName>
        <fullName evidence="2">Putative secreted protein</fullName>
    </submittedName>
</protein>
<dbReference type="EMBL" id="GGFJ01012953">
    <property type="protein sequence ID" value="MBW62094.1"/>
    <property type="molecule type" value="Transcribed_RNA"/>
</dbReference>
<proteinExistence type="predicted"/>
<accession>A0A2M4C9V1</accession>
<feature type="chain" id="PRO_5014979845" evidence="1">
    <location>
        <begin position="22"/>
        <end position="90"/>
    </location>
</feature>
<evidence type="ECO:0000313" key="2">
    <source>
        <dbReference type="EMBL" id="MBW62094.1"/>
    </source>
</evidence>
<evidence type="ECO:0000256" key="1">
    <source>
        <dbReference type="SAM" id="SignalP"/>
    </source>
</evidence>
<feature type="signal peptide" evidence="1">
    <location>
        <begin position="1"/>
        <end position="21"/>
    </location>
</feature>
<sequence>MAIVVVLLAVFLPLRVPHVRSTEARFTGRCLDTGTLWFSNCHLCVPLTLWAFHAHKLTARLWTTGAEQSKGHPLRNLRAKTGLPGIVDPL</sequence>
<name>A0A2M4C9V1_9DIPT</name>
<keyword evidence="1" id="KW-0732">Signal</keyword>